<gene>
    <name evidence="1" type="ORF">WG929_13200</name>
</gene>
<accession>A0ABW8NKI4</accession>
<keyword evidence="2" id="KW-1185">Reference proteome</keyword>
<dbReference type="InterPro" id="IPR021363">
    <property type="entry name" value="DUF2835"/>
</dbReference>
<evidence type="ECO:0000313" key="1">
    <source>
        <dbReference type="EMBL" id="MFK4753366.1"/>
    </source>
</evidence>
<reference evidence="1 2" key="1">
    <citation type="submission" date="2024-03" db="EMBL/GenBank/DDBJ databases">
        <title>High-quality draft genome sequence of Oceanobacter sp. wDCs-4.</title>
        <authorList>
            <person name="Dong C."/>
        </authorList>
    </citation>
    <scope>NUCLEOTIDE SEQUENCE [LARGE SCALE GENOMIC DNA]</scope>
    <source>
        <strain evidence="2">wDCs-4</strain>
    </source>
</reference>
<name>A0ABW8NKI4_9GAMM</name>
<comment type="caution">
    <text evidence="1">The sequence shown here is derived from an EMBL/GenBank/DDBJ whole genome shotgun (WGS) entry which is preliminary data.</text>
</comment>
<dbReference type="Pfam" id="PF11197">
    <property type="entry name" value="DUF2835"/>
    <property type="match status" value="1"/>
</dbReference>
<dbReference type="EMBL" id="JBBKTX010000015">
    <property type="protein sequence ID" value="MFK4753366.1"/>
    <property type="molecule type" value="Genomic_DNA"/>
</dbReference>
<proteinExistence type="predicted"/>
<organism evidence="1 2">
    <name type="scientific">Oceanobacter antarcticus</name>
    <dbReference type="NCBI Taxonomy" id="3133425"/>
    <lineage>
        <taxon>Bacteria</taxon>
        <taxon>Pseudomonadati</taxon>
        <taxon>Pseudomonadota</taxon>
        <taxon>Gammaproteobacteria</taxon>
        <taxon>Oceanospirillales</taxon>
        <taxon>Oceanospirillaceae</taxon>
        <taxon>Oceanobacter</taxon>
    </lineage>
</organism>
<dbReference type="Proteomes" id="UP001620597">
    <property type="component" value="Unassembled WGS sequence"/>
</dbReference>
<sequence length="75" mass="8343">MPRIVLDLHLSADDCQGYYSGSVLVVQARALDGRMIRFPAGVLRHVIRHDGIHGQFAIDTDDEGKFQRIVELPGV</sequence>
<dbReference type="RefSeq" id="WP_416206409.1">
    <property type="nucleotide sequence ID" value="NZ_JBBKTX010000015.1"/>
</dbReference>
<protein>
    <submittedName>
        <fullName evidence="1">DUF2835 domain-containing protein</fullName>
    </submittedName>
</protein>
<evidence type="ECO:0000313" key="2">
    <source>
        <dbReference type="Proteomes" id="UP001620597"/>
    </source>
</evidence>